<dbReference type="STRING" id="385682.SAMN05444380_10577"/>
<sequence>MVRKKNNKALCLLNFSGRFGGAEKRYATLFNRLMEQQRDYYLIINSCLYTILTDSSVLKPNERIILFRDGKDFNSSAVGSKPLRKTNQKKSKLRLFLGRWKYFLKTTLLWVRFSRFFVGVIKNNRINTLYGVWQGGIWTWMWCRLLGVRLIFSVNGSGFLNTETNITRFFDSQYHVLKHANVLDFLSPSLKVDYIRRMGKKINGSCVVTPNSFIDYTHYYPVFPKKPWVVFLGRLEPIKNPMVFMEAVKEIELTQSEMEVSFYVMGTGSMLGAMQQFASQNNLKKVIFTGLHPHPWEILRVSSVFVSLQRDENYPSQSLIEAMACENAVIVTDVGDTRQLVTEKEGVLVQDDPAQVAHNIVKLLMDEDLRKQKGQCARQKVLDNHTLDRFVLWYDNLMSGAFNFS</sequence>
<dbReference type="eggNOG" id="COG0438">
    <property type="taxonomic scope" value="Bacteria"/>
</dbReference>
<organism evidence="1 2">
    <name type="scientific">Thermophagus xiamenensis</name>
    <dbReference type="NCBI Taxonomy" id="385682"/>
    <lineage>
        <taxon>Bacteria</taxon>
        <taxon>Pseudomonadati</taxon>
        <taxon>Bacteroidota</taxon>
        <taxon>Bacteroidia</taxon>
        <taxon>Marinilabiliales</taxon>
        <taxon>Marinilabiliaceae</taxon>
        <taxon>Thermophagus</taxon>
    </lineage>
</organism>
<dbReference type="PANTHER" id="PTHR12526">
    <property type="entry name" value="GLYCOSYLTRANSFERASE"/>
    <property type="match status" value="1"/>
</dbReference>
<dbReference type="GO" id="GO:0016740">
    <property type="term" value="F:transferase activity"/>
    <property type="evidence" value="ECO:0007669"/>
    <property type="project" value="UniProtKB-KW"/>
</dbReference>
<dbReference type="SUPFAM" id="SSF53756">
    <property type="entry name" value="UDP-Glycosyltransferase/glycogen phosphorylase"/>
    <property type="match status" value="1"/>
</dbReference>
<accession>A0A1I1WYG6</accession>
<name>A0A1I1WYG6_9BACT</name>
<keyword evidence="1" id="KW-0808">Transferase</keyword>
<dbReference type="AlphaFoldDB" id="A0A1I1WYG6"/>
<dbReference type="InParanoid" id="A0A1I1WYG6"/>
<dbReference type="Gene3D" id="3.40.50.2000">
    <property type="entry name" value="Glycogen Phosphorylase B"/>
    <property type="match status" value="2"/>
</dbReference>
<dbReference type="Pfam" id="PF13692">
    <property type="entry name" value="Glyco_trans_1_4"/>
    <property type="match status" value="1"/>
</dbReference>
<reference evidence="1 2" key="1">
    <citation type="submission" date="2016-10" db="EMBL/GenBank/DDBJ databases">
        <authorList>
            <person name="de Groot N.N."/>
        </authorList>
    </citation>
    <scope>NUCLEOTIDE SEQUENCE [LARGE SCALE GENOMIC DNA]</scope>
    <source>
        <strain evidence="1 2">DSM 19012</strain>
    </source>
</reference>
<dbReference type="EMBL" id="FONA01000005">
    <property type="protein sequence ID" value="SFE00167.1"/>
    <property type="molecule type" value="Genomic_DNA"/>
</dbReference>
<dbReference type="CDD" id="cd03801">
    <property type="entry name" value="GT4_PimA-like"/>
    <property type="match status" value="1"/>
</dbReference>
<dbReference type="Proteomes" id="UP000181976">
    <property type="component" value="Unassembled WGS sequence"/>
</dbReference>
<keyword evidence="2" id="KW-1185">Reference proteome</keyword>
<dbReference type="RefSeq" id="WP_010526693.1">
    <property type="nucleotide sequence ID" value="NZ_AFSL01000015.1"/>
</dbReference>
<gene>
    <name evidence="1" type="ORF">SAMN05444380_10577</name>
</gene>
<protein>
    <submittedName>
        <fullName evidence="1">Glycosyltransferase involved in cell wall bisynthesis</fullName>
    </submittedName>
</protein>
<proteinExistence type="predicted"/>
<evidence type="ECO:0000313" key="1">
    <source>
        <dbReference type="EMBL" id="SFE00167.1"/>
    </source>
</evidence>
<evidence type="ECO:0000313" key="2">
    <source>
        <dbReference type="Proteomes" id="UP000181976"/>
    </source>
</evidence>